<evidence type="ECO:0000313" key="3">
    <source>
        <dbReference type="RefSeq" id="XP_010417283.1"/>
    </source>
</evidence>
<dbReference type="Pfam" id="PF04776">
    <property type="entry name" value="protein_MS5"/>
    <property type="match status" value="1"/>
</dbReference>
<name>A0ABM0SWU9_CAMSA</name>
<dbReference type="InterPro" id="IPR006462">
    <property type="entry name" value="MS5"/>
</dbReference>
<gene>
    <name evidence="3" type="primary">LOC104703046</name>
</gene>
<organism evidence="2 3">
    <name type="scientific">Camelina sativa</name>
    <name type="common">False flax</name>
    <name type="synonym">Myagrum sativum</name>
    <dbReference type="NCBI Taxonomy" id="90675"/>
    <lineage>
        <taxon>Eukaryota</taxon>
        <taxon>Viridiplantae</taxon>
        <taxon>Streptophyta</taxon>
        <taxon>Embryophyta</taxon>
        <taxon>Tracheophyta</taxon>
        <taxon>Spermatophyta</taxon>
        <taxon>Magnoliopsida</taxon>
        <taxon>eudicotyledons</taxon>
        <taxon>Gunneridae</taxon>
        <taxon>Pentapetalae</taxon>
        <taxon>rosids</taxon>
        <taxon>malvids</taxon>
        <taxon>Brassicales</taxon>
        <taxon>Brassicaceae</taxon>
        <taxon>Camelineae</taxon>
        <taxon>Camelina</taxon>
    </lineage>
</organism>
<feature type="compositionally biased region" description="Acidic residues" evidence="1">
    <location>
        <begin position="209"/>
        <end position="221"/>
    </location>
</feature>
<accession>A0ABM0SWU9</accession>
<keyword evidence="2" id="KW-1185">Reference proteome</keyword>
<dbReference type="RefSeq" id="XP_010417283.1">
    <property type="nucleotide sequence ID" value="XM_010418981.1"/>
</dbReference>
<reference evidence="3" key="2">
    <citation type="submission" date="2025-08" db="UniProtKB">
        <authorList>
            <consortium name="RefSeq"/>
        </authorList>
    </citation>
    <scope>IDENTIFICATION</scope>
    <source>
        <tissue evidence="3">Leaf</tissue>
    </source>
</reference>
<reference evidence="2" key="1">
    <citation type="journal article" date="2014" name="Nat. Commun.">
        <title>The emerging biofuel crop Camelina sativa retains a highly undifferentiated hexaploid genome structure.</title>
        <authorList>
            <person name="Kagale S."/>
            <person name="Koh C."/>
            <person name="Nixon J."/>
            <person name="Bollina V."/>
            <person name="Clarke W.E."/>
            <person name="Tuteja R."/>
            <person name="Spillane C."/>
            <person name="Robinson S.J."/>
            <person name="Links M.G."/>
            <person name="Clarke C."/>
            <person name="Higgins E.E."/>
            <person name="Huebert T."/>
            <person name="Sharpe A.G."/>
            <person name="Parkin I.A."/>
        </authorList>
    </citation>
    <scope>NUCLEOTIDE SEQUENCE [LARGE SCALE GENOMIC DNA]</scope>
    <source>
        <strain evidence="2">cv. DH55</strain>
    </source>
</reference>
<evidence type="ECO:0000313" key="2">
    <source>
        <dbReference type="Proteomes" id="UP000694864"/>
    </source>
</evidence>
<dbReference type="GeneID" id="104703046"/>
<dbReference type="Proteomes" id="UP000694864">
    <property type="component" value="Chromosome 1"/>
</dbReference>
<sequence length="266" mass="30924">MDEDEGEEPGEVDERYFRQIIDSQFFDIDRDVRVPRVIGVSQFYFGEKEEEEQPPPEMVLYEVEDVDATVEDEDVDAAADSSPSSLTLQTLVRRPFGSFLEAMMEIMIELCRIKPTTTANEEPFEHFMLDGVDVFYRECMPTFLSGPPEEAADDQRFYEVQDEDIRKNDWLRLYTHFALLKVCEAGSHPFLPKEMELKKILVETRVTTQEDDDDDDDDDEPPSPILKSMNAIFHISFRANCRDYRCIIRRTTDGLPGHMRLEVHTC</sequence>
<evidence type="ECO:0000256" key="1">
    <source>
        <dbReference type="SAM" id="MobiDB-lite"/>
    </source>
</evidence>
<proteinExistence type="predicted"/>
<protein>
    <submittedName>
        <fullName evidence="3">UPF0725 protein At3g44770-like</fullName>
    </submittedName>
</protein>
<feature type="region of interest" description="Disordered" evidence="1">
    <location>
        <begin position="206"/>
        <end position="226"/>
    </location>
</feature>